<name>A0A2V4VP37_PAEBA</name>
<evidence type="ECO:0000313" key="4">
    <source>
        <dbReference type="Proteomes" id="UP000509327"/>
    </source>
</evidence>
<gene>
    <name evidence="1" type="ORF">DFQ00_102406</name>
    <name evidence="2" type="ORF">HUB98_06225</name>
</gene>
<evidence type="ECO:0000313" key="2">
    <source>
        <dbReference type="EMBL" id="QKS55977.1"/>
    </source>
</evidence>
<dbReference type="RefSeq" id="WP_110894764.1">
    <property type="nucleotide sequence ID" value="NZ_CP054614.1"/>
</dbReference>
<reference evidence="1 3" key="1">
    <citation type="submission" date="2018-06" db="EMBL/GenBank/DDBJ databases">
        <title>Genomic Encyclopedia of Type Strains, Phase III (KMG-III): the genomes of soil and plant-associated and newly described type strains.</title>
        <authorList>
            <person name="Whitman W."/>
        </authorList>
    </citation>
    <scope>NUCLEOTIDE SEQUENCE [LARGE SCALE GENOMIC DNA]</scope>
    <source>
        <strain evidence="1 3">CECT 7022</strain>
    </source>
</reference>
<dbReference type="EMBL" id="CP054614">
    <property type="protein sequence ID" value="QKS55977.1"/>
    <property type="molecule type" value="Genomic_DNA"/>
</dbReference>
<proteinExistence type="predicted"/>
<organism evidence="1 3">
    <name type="scientific">Paenibacillus barcinonensis</name>
    <dbReference type="NCBI Taxonomy" id="198119"/>
    <lineage>
        <taxon>Bacteria</taxon>
        <taxon>Bacillati</taxon>
        <taxon>Bacillota</taxon>
        <taxon>Bacilli</taxon>
        <taxon>Bacillales</taxon>
        <taxon>Paenibacillaceae</taxon>
        <taxon>Paenibacillus</taxon>
    </lineage>
</organism>
<dbReference type="AlphaFoldDB" id="A0A2V4VP37"/>
<dbReference type="Proteomes" id="UP000247790">
    <property type="component" value="Unassembled WGS sequence"/>
</dbReference>
<evidence type="ECO:0000313" key="3">
    <source>
        <dbReference type="Proteomes" id="UP000247790"/>
    </source>
</evidence>
<sequence length="71" mass="8493">MEKTKFDGLYEYMGFVIYNGGSKHEWDVEPIHWNIKAVERFKSQSDSHQTLAKAKKWIKENADLIKERDYL</sequence>
<dbReference type="Proteomes" id="UP000509327">
    <property type="component" value="Chromosome"/>
</dbReference>
<protein>
    <submittedName>
        <fullName evidence="1">Uncharacterized protein</fullName>
    </submittedName>
</protein>
<keyword evidence="4" id="KW-1185">Reference proteome</keyword>
<reference evidence="2 4" key="2">
    <citation type="submission" date="2020-06" db="EMBL/GenBank/DDBJ databases">
        <title>Complete genome of Paenibacillus barcinonensis KACC11450.</title>
        <authorList>
            <person name="Kim M."/>
            <person name="Park Y.-J."/>
            <person name="Shin J.-H."/>
        </authorList>
    </citation>
    <scope>NUCLEOTIDE SEQUENCE [LARGE SCALE GENOMIC DNA]</scope>
    <source>
        <strain evidence="2 4">KACC11450</strain>
    </source>
</reference>
<dbReference type="EMBL" id="QJSW01000002">
    <property type="protein sequence ID" value="PYE51611.1"/>
    <property type="molecule type" value="Genomic_DNA"/>
</dbReference>
<accession>A0A2V4VP37</accession>
<evidence type="ECO:0000313" key="1">
    <source>
        <dbReference type="EMBL" id="PYE51611.1"/>
    </source>
</evidence>